<accession>A0ABZ2KKR1</accession>
<dbReference type="EMBL" id="CP089982">
    <property type="protein sequence ID" value="WXA98227.1"/>
    <property type="molecule type" value="Genomic_DNA"/>
</dbReference>
<feature type="compositionally biased region" description="Basic and acidic residues" evidence="1">
    <location>
        <begin position="518"/>
        <end position="538"/>
    </location>
</feature>
<keyword evidence="3" id="KW-1185">Reference proteome</keyword>
<gene>
    <name evidence="2" type="ORF">LZC95_15460</name>
</gene>
<feature type="region of interest" description="Disordered" evidence="1">
    <location>
        <begin position="482"/>
        <end position="585"/>
    </location>
</feature>
<dbReference type="Gene3D" id="2.60.200.60">
    <property type="match status" value="1"/>
</dbReference>
<dbReference type="Pfam" id="PF05488">
    <property type="entry name" value="PAAR_motif"/>
    <property type="match status" value="1"/>
</dbReference>
<feature type="compositionally biased region" description="Basic and acidic residues" evidence="1">
    <location>
        <begin position="546"/>
        <end position="577"/>
    </location>
</feature>
<protein>
    <submittedName>
        <fullName evidence="2">PAAR domain-containing protein</fullName>
    </submittedName>
</protein>
<sequence length="585" mass="62614">MIISAEGKTGQTVKVWKDKLAAAKAENPSWGIIDDIDPGFSKALDVIIDPPVSPTDTPLDKTKKTVDRLKSAYDLGMKIADIATQTGKWWEGYVDGIAGNAIDRLLMLNPVAQFVGGLFQLPAANVGAVFIGMPHTHQHPPSWVPPAAPVPLFSIGQIATGCPTVRIYGMPAATTDDIGYAIGCGSLSPFFKIFTGSSSVKIGGKRAARAGDLVKYCQPSSPPKPGDPPVPKNGKEAFISVVKDKFLVKSSKGDDPKLVKWRNKWTTGPTAALGAASAAYEYDKSKKAVQKARDEAKAKHEAAAKGDLGAQSEAVAADEAVESQEAAIAAQNEARVGAAETLVMDILRGSLDKLLGKDPGTPPPWGQIAVPTQLSVTIGGFPMPETAVLVGMGRGFLTKRGARWAKAARFKTAKAKIVAARGGREARTPAEKRADARAALALMKREKEAEAFAKKREELKTTSIYANESDQRKQAFDDIKAKRTKEQADKKEARDKKAAARQTDIDNTKLLIAQDKGTTPDKVSDKQAVEAIRVRNETNDPTLKPAYDRERAREAVESQAREAAEKEAKETASKRAGEAVTKTKA</sequence>
<dbReference type="Proteomes" id="UP001379533">
    <property type="component" value="Chromosome"/>
</dbReference>
<evidence type="ECO:0000256" key="1">
    <source>
        <dbReference type="SAM" id="MobiDB-lite"/>
    </source>
</evidence>
<name>A0ABZ2KKR1_9BACT</name>
<dbReference type="InterPro" id="IPR008727">
    <property type="entry name" value="PAAR_motif"/>
</dbReference>
<dbReference type="CDD" id="cd14740">
    <property type="entry name" value="PAAR_4"/>
    <property type="match status" value="1"/>
</dbReference>
<proteinExistence type="predicted"/>
<reference evidence="2 3" key="1">
    <citation type="submission" date="2021-12" db="EMBL/GenBank/DDBJ databases">
        <title>Discovery of the Pendulisporaceae a myxobacterial family with distinct sporulation behavior and unique specialized metabolism.</title>
        <authorList>
            <person name="Garcia R."/>
            <person name="Popoff A."/>
            <person name="Bader C.D."/>
            <person name="Loehr J."/>
            <person name="Walesch S."/>
            <person name="Walt C."/>
            <person name="Boldt J."/>
            <person name="Bunk B."/>
            <person name="Haeckl F.J.F.P.J."/>
            <person name="Gunesch A.P."/>
            <person name="Birkelbach J."/>
            <person name="Nuebel U."/>
            <person name="Pietschmann T."/>
            <person name="Bach T."/>
            <person name="Mueller R."/>
        </authorList>
    </citation>
    <scope>NUCLEOTIDE SEQUENCE [LARGE SCALE GENOMIC DNA]</scope>
    <source>
        <strain evidence="2 3">MSr12523</strain>
    </source>
</reference>
<evidence type="ECO:0000313" key="2">
    <source>
        <dbReference type="EMBL" id="WXA98227.1"/>
    </source>
</evidence>
<dbReference type="RefSeq" id="WP_394848839.1">
    <property type="nucleotide sequence ID" value="NZ_CP089982.1"/>
</dbReference>
<feature type="compositionally biased region" description="Basic and acidic residues" evidence="1">
    <location>
        <begin position="482"/>
        <end position="507"/>
    </location>
</feature>
<evidence type="ECO:0000313" key="3">
    <source>
        <dbReference type="Proteomes" id="UP001379533"/>
    </source>
</evidence>
<organism evidence="2 3">
    <name type="scientific">Pendulispora brunnea</name>
    <dbReference type="NCBI Taxonomy" id="2905690"/>
    <lineage>
        <taxon>Bacteria</taxon>
        <taxon>Pseudomonadati</taxon>
        <taxon>Myxococcota</taxon>
        <taxon>Myxococcia</taxon>
        <taxon>Myxococcales</taxon>
        <taxon>Sorangiineae</taxon>
        <taxon>Pendulisporaceae</taxon>
        <taxon>Pendulispora</taxon>
    </lineage>
</organism>